<dbReference type="PANTHER" id="PTHR45931">
    <property type="entry name" value="SI:CH211-59O9.10"/>
    <property type="match status" value="1"/>
</dbReference>
<evidence type="ECO:0000256" key="4">
    <source>
        <dbReference type="PROSITE-ProRule" id="PRU00175"/>
    </source>
</evidence>
<dbReference type="InterPro" id="IPR013083">
    <property type="entry name" value="Znf_RING/FYVE/PHD"/>
</dbReference>
<dbReference type="GO" id="GO:0008270">
    <property type="term" value="F:zinc ion binding"/>
    <property type="evidence" value="ECO:0007669"/>
    <property type="project" value="UniProtKB-KW"/>
</dbReference>
<organism evidence="6 7">
    <name type="scientific">Stephania japonica</name>
    <dbReference type="NCBI Taxonomy" id="461633"/>
    <lineage>
        <taxon>Eukaryota</taxon>
        <taxon>Viridiplantae</taxon>
        <taxon>Streptophyta</taxon>
        <taxon>Embryophyta</taxon>
        <taxon>Tracheophyta</taxon>
        <taxon>Spermatophyta</taxon>
        <taxon>Magnoliopsida</taxon>
        <taxon>Ranunculales</taxon>
        <taxon>Menispermaceae</taxon>
        <taxon>Menispermoideae</taxon>
        <taxon>Cissampelideae</taxon>
        <taxon>Stephania</taxon>
    </lineage>
</organism>
<comment type="caution">
    <text evidence="6">The sequence shown here is derived from an EMBL/GenBank/DDBJ whole genome shotgun (WGS) entry which is preliminary data.</text>
</comment>
<keyword evidence="2 4" id="KW-0863">Zinc-finger</keyword>
<dbReference type="PROSITE" id="PS50089">
    <property type="entry name" value="ZF_RING_2"/>
    <property type="match status" value="1"/>
</dbReference>
<dbReference type="Pfam" id="PF13639">
    <property type="entry name" value="zf-RING_2"/>
    <property type="match status" value="1"/>
</dbReference>
<keyword evidence="3" id="KW-0862">Zinc</keyword>
<evidence type="ECO:0000256" key="1">
    <source>
        <dbReference type="ARBA" id="ARBA00022723"/>
    </source>
</evidence>
<evidence type="ECO:0000313" key="7">
    <source>
        <dbReference type="Proteomes" id="UP001417504"/>
    </source>
</evidence>
<evidence type="ECO:0000256" key="3">
    <source>
        <dbReference type="ARBA" id="ARBA00022833"/>
    </source>
</evidence>
<dbReference type="GO" id="GO:0061630">
    <property type="term" value="F:ubiquitin protein ligase activity"/>
    <property type="evidence" value="ECO:0007669"/>
    <property type="project" value="TreeGrafter"/>
</dbReference>
<dbReference type="InterPro" id="IPR051834">
    <property type="entry name" value="RING_finger_E3_ligase"/>
</dbReference>
<dbReference type="GO" id="GO:0006511">
    <property type="term" value="P:ubiquitin-dependent protein catabolic process"/>
    <property type="evidence" value="ECO:0007669"/>
    <property type="project" value="TreeGrafter"/>
</dbReference>
<accession>A0AAP0PB98</accession>
<dbReference type="EMBL" id="JBBNAE010000003">
    <property type="protein sequence ID" value="KAK9137767.1"/>
    <property type="molecule type" value="Genomic_DNA"/>
</dbReference>
<keyword evidence="7" id="KW-1185">Reference proteome</keyword>
<evidence type="ECO:0000313" key="6">
    <source>
        <dbReference type="EMBL" id="KAK9137767.1"/>
    </source>
</evidence>
<reference evidence="6 7" key="1">
    <citation type="submission" date="2024-01" db="EMBL/GenBank/DDBJ databases">
        <title>Genome assemblies of Stephania.</title>
        <authorList>
            <person name="Yang L."/>
        </authorList>
    </citation>
    <scope>NUCLEOTIDE SEQUENCE [LARGE SCALE GENOMIC DNA]</scope>
    <source>
        <strain evidence="6">QJT</strain>
        <tissue evidence="6">Leaf</tissue>
    </source>
</reference>
<dbReference type="AlphaFoldDB" id="A0AAP0PB98"/>
<dbReference type="FunFam" id="3.30.40.10:FF:000594">
    <property type="entry name" value="RING/U-box superfamily protein"/>
    <property type="match status" value="1"/>
</dbReference>
<dbReference type="GO" id="GO:0005634">
    <property type="term" value="C:nucleus"/>
    <property type="evidence" value="ECO:0007669"/>
    <property type="project" value="TreeGrafter"/>
</dbReference>
<dbReference type="SUPFAM" id="SSF57850">
    <property type="entry name" value="RING/U-box"/>
    <property type="match status" value="1"/>
</dbReference>
<feature type="domain" description="RING-type" evidence="5">
    <location>
        <begin position="272"/>
        <end position="313"/>
    </location>
</feature>
<dbReference type="PANTHER" id="PTHR45931:SF25">
    <property type="entry name" value="E3 UBIQUITIN-PROTEIN LIGASE RLIM-LIKE ISOFORM X1"/>
    <property type="match status" value="1"/>
</dbReference>
<dbReference type="SMART" id="SM00184">
    <property type="entry name" value="RING"/>
    <property type="match status" value="1"/>
</dbReference>
<dbReference type="Proteomes" id="UP001417504">
    <property type="component" value="Unassembled WGS sequence"/>
</dbReference>
<dbReference type="CDD" id="cd16454">
    <property type="entry name" value="RING-H2_PA-TM-RING"/>
    <property type="match status" value="1"/>
</dbReference>
<gene>
    <name evidence="6" type="ORF">Sjap_008361</name>
</gene>
<sequence>MAHLYRQYPSQYLNNSLVRSTNRANRSWGRTSRRMAQPRNGFHDQYTDLPSFERIQFPPTMDVDTRMHILEALEAAVSDGAGLARASNIFQFQRDFNENDYEMLSALDEHNPPYDASLSQINGLPQFVVQRESSMAHLYRQYPSQYLNNSLVRSTNRANRSWGRTSRRMAQPRNGFHDQYTDLPSFERIQFPPTMDVDTRMHILEALEAAVSDGAGLARASNIFQFQRDFNENDYEMLSALDEHNPPYDASLSQINGLPQFVVQTDNFEEACAICLETPTVGDTIRHLPCLHKFHKDCIDPWLRRKTSCPVCKSSVN</sequence>
<proteinExistence type="predicted"/>
<protein>
    <recommendedName>
        <fullName evidence="5">RING-type domain-containing protein</fullName>
    </recommendedName>
</protein>
<name>A0AAP0PB98_9MAGN</name>
<evidence type="ECO:0000256" key="2">
    <source>
        <dbReference type="ARBA" id="ARBA00022771"/>
    </source>
</evidence>
<dbReference type="Gene3D" id="3.30.40.10">
    <property type="entry name" value="Zinc/RING finger domain, C3HC4 (zinc finger)"/>
    <property type="match status" value="1"/>
</dbReference>
<evidence type="ECO:0000259" key="5">
    <source>
        <dbReference type="PROSITE" id="PS50089"/>
    </source>
</evidence>
<dbReference type="InterPro" id="IPR001841">
    <property type="entry name" value="Znf_RING"/>
</dbReference>
<keyword evidence="1" id="KW-0479">Metal-binding</keyword>